<dbReference type="SUPFAM" id="SSF102215">
    <property type="entry name" value="Creatininase"/>
    <property type="match status" value="1"/>
</dbReference>
<evidence type="ECO:0000256" key="3">
    <source>
        <dbReference type="ARBA" id="ARBA00022801"/>
    </source>
</evidence>
<comment type="cofactor">
    <cofactor evidence="1">
        <name>Zn(2+)</name>
        <dbReference type="ChEBI" id="CHEBI:29105"/>
    </cofactor>
</comment>
<dbReference type="Proteomes" id="UP001143309">
    <property type="component" value="Unassembled WGS sequence"/>
</dbReference>
<gene>
    <name evidence="6" type="ORF">GCM10008174_34330</name>
</gene>
<name>A0A9W6JR18_9HYPH</name>
<keyword evidence="3" id="KW-0378">Hydrolase</keyword>
<keyword evidence="2" id="KW-0479">Metal-binding</keyword>
<dbReference type="GO" id="GO:0016811">
    <property type="term" value="F:hydrolase activity, acting on carbon-nitrogen (but not peptide) bonds, in linear amides"/>
    <property type="evidence" value="ECO:0007669"/>
    <property type="project" value="TreeGrafter"/>
</dbReference>
<reference evidence="6" key="1">
    <citation type="journal article" date="2014" name="Int. J. Syst. Evol. Microbiol.">
        <title>Complete genome sequence of Corynebacterium casei LMG S-19264T (=DSM 44701T), isolated from a smear-ripened cheese.</title>
        <authorList>
            <consortium name="US DOE Joint Genome Institute (JGI-PGF)"/>
            <person name="Walter F."/>
            <person name="Albersmeier A."/>
            <person name="Kalinowski J."/>
            <person name="Ruckert C."/>
        </authorList>
    </citation>
    <scope>NUCLEOTIDE SEQUENCE</scope>
    <source>
        <strain evidence="6">VKM B-2748</strain>
    </source>
</reference>
<dbReference type="Gene3D" id="3.40.50.10310">
    <property type="entry name" value="Creatininase"/>
    <property type="match status" value="1"/>
</dbReference>
<evidence type="ECO:0000256" key="5">
    <source>
        <dbReference type="ARBA" id="ARBA00024029"/>
    </source>
</evidence>
<dbReference type="GO" id="GO:0009231">
    <property type="term" value="P:riboflavin biosynthetic process"/>
    <property type="evidence" value="ECO:0007669"/>
    <property type="project" value="TreeGrafter"/>
</dbReference>
<dbReference type="EMBL" id="BSFL01000005">
    <property type="protein sequence ID" value="GLK81692.1"/>
    <property type="molecule type" value="Genomic_DNA"/>
</dbReference>
<dbReference type="PANTHER" id="PTHR35005:SF1">
    <property type="entry name" value="2-AMINO-5-FORMYLAMINO-6-RIBOSYLAMINOPYRIMIDIN-4(3H)-ONE 5'-MONOPHOSPHATE DEFORMYLASE"/>
    <property type="match status" value="1"/>
</dbReference>
<proteinExistence type="inferred from homology"/>
<protein>
    <submittedName>
        <fullName evidence="6">Creatininase</fullName>
    </submittedName>
</protein>
<dbReference type="InterPro" id="IPR003785">
    <property type="entry name" value="Creatininase/forma_Hydrolase"/>
</dbReference>
<keyword evidence="7" id="KW-1185">Reference proteome</keyword>
<evidence type="ECO:0000256" key="4">
    <source>
        <dbReference type="ARBA" id="ARBA00022833"/>
    </source>
</evidence>
<dbReference type="RefSeq" id="WP_271202171.1">
    <property type="nucleotide sequence ID" value="NZ_BSFL01000005.1"/>
</dbReference>
<evidence type="ECO:0000256" key="2">
    <source>
        <dbReference type="ARBA" id="ARBA00022723"/>
    </source>
</evidence>
<sequence length="270" mass="28833">MAGPRRRWTDMTTEDFREGDVASWIAALPVSAVEQHGPHLPLGVDVMLGDGYLEQALALAPDDLPVTALPTQAVGLSPEHIAFPGTLTLSPETVIRAWTEIGVSVARAGVRKILFINSHGGNSAVLDVVARALRVEHGMLAVVTSWHRLGYPDGLFSAEELRNGIHGGEIETSVMLKLRPDLVRGDKADDFRSAAYGMERDYARLRTSTPAGFGWMSQDLHPSGAIGNAAAATSDKGEAALAHGAAAFVELLRDMHRFPVDSLRTAAGGR</sequence>
<comment type="caution">
    <text evidence="6">The sequence shown here is derived from an EMBL/GenBank/DDBJ whole genome shotgun (WGS) entry which is preliminary data.</text>
</comment>
<dbReference type="InterPro" id="IPR024087">
    <property type="entry name" value="Creatininase-like_sf"/>
</dbReference>
<dbReference type="PANTHER" id="PTHR35005">
    <property type="entry name" value="3-DEHYDRO-SCYLLO-INOSOSE HYDROLASE"/>
    <property type="match status" value="1"/>
</dbReference>
<evidence type="ECO:0000313" key="6">
    <source>
        <dbReference type="EMBL" id="GLK81692.1"/>
    </source>
</evidence>
<reference evidence="6" key="2">
    <citation type="submission" date="2023-01" db="EMBL/GenBank/DDBJ databases">
        <authorList>
            <person name="Sun Q."/>
            <person name="Evtushenko L."/>
        </authorList>
    </citation>
    <scope>NUCLEOTIDE SEQUENCE</scope>
    <source>
        <strain evidence="6">VKM B-2748</strain>
    </source>
</reference>
<comment type="similarity">
    <text evidence="5">Belongs to the creatininase superfamily.</text>
</comment>
<evidence type="ECO:0000313" key="7">
    <source>
        <dbReference type="Proteomes" id="UP001143309"/>
    </source>
</evidence>
<accession>A0A9W6JR18</accession>
<dbReference type="GO" id="GO:0046872">
    <property type="term" value="F:metal ion binding"/>
    <property type="evidence" value="ECO:0007669"/>
    <property type="project" value="UniProtKB-KW"/>
</dbReference>
<keyword evidence="4" id="KW-0862">Zinc</keyword>
<organism evidence="6 7">
    <name type="scientific">Methylopila turkensis</name>
    <dbReference type="NCBI Taxonomy" id="1437816"/>
    <lineage>
        <taxon>Bacteria</taxon>
        <taxon>Pseudomonadati</taxon>
        <taxon>Pseudomonadota</taxon>
        <taxon>Alphaproteobacteria</taxon>
        <taxon>Hyphomicrobiales</taxon>
        <taxon>Methylopilaceae</taxon>
        <taxon>Methylopila</taxon>
    </lineage>
</organism>
<dbReference type="Pfam" id="PF02633">
    <property type="entry name" value="Creatininase"/>
    <property type="match status" value="1"/>
</dbReference>
<evidence type="ECO:0000256" key="1">
    <source>
        <dbReference type="ARBA" id="ARBA00001947"/>
    </source>
</evidence>
<dbReference type="AlphaFoldDB" id="A0A9W6JR18"/>